<reference evidence="4 5" key="1">
    <citation type="submission" date="2023-06" db="EMBL/GenBank/DDBJ databases">
        <title>Paenibacillus polygonum sp. nov., an endophytic bacterium, isolated from Polygonum lapathifolium L. in Nanji Wetland National Nature Reserve, South of Poyang Lake, Jiangxi Province, China.</title>
        <authorList>
            <person name="Yu Z."/>
        </authorList>
    </citation>
    <scope>NUCLEOTIDE SEQUENCE [LARGE SCALE GENOMIC DNA]</scope>
    <source>
        <strain evidence="4 5">C31</strain>
    </source>
</reference>
<sequence>MSIVHLLTEGVPSFLLWLGKTSLMASVVVILILGIKTLLRDRLPVKWQYALWLVLIMRLILPWAPESSFSLYNLFPKTTNSSTETMFTDVGDYEITSSSLLTEDEEMNGRNHSTGDVAPVEDMVGEDTVGVENAGVRQQQALLLSEIPWLYVSVFLVWVLGVSILAFQLWKMNRKFIRAHIQNGIKEDAHTLQYLKECRESMGIKRAVKLKVTDAVEGPALIGVFRPQILLPSSVEEEFTEKELKYIFLHELVHYKRKDILVNWVMLFLLVVHWFNPVLWYAYRRMREDQELSCDHKAISYVKGSEVKEYGYTIIKLLTKRSNIPNSHLLVTAHFSSDKLQIKRRIMMITKFRRKSILWSALGLVVVATFMLVALTNAKADSKYAGLEREIIEMTKQNASLLDNVDSSIRAAAEESIHEMMRHLGKPLPLIKVETVSETNQVFFEFKGDGTGMNYIWVNADTGNLERAIMSLDLPIERLEPGLVERAEHTLQEKGYESVAEFDIPVHRHIKYDIKGLEHYTGGETLGIQTVLKQGKSTEVIFTNGEVYRISFKLPVNKVSDAKIEAARQALSLLNEDVLQTDVTDVFFSYDNFGANQSLTLRFGEAGDVFMHPDRNEIQGIRDGSIPVTGTEGYSKPRLSYGDEQFRREFSYLAEQLFHIDLKGYELSRVTKSPGSFTFEKSGERTVHMGINPYGEIIGVSRDEG</sequence>
<dbReference type="InterPro" id="IPR052173">
    <property type="entry name" value="Beta-lactam_resp_regulator"/>
</dbReference>
<dbReference type="Proteomes" id="UP001236415">
    <property type="component" value="Chromosome"/>
</dbReference>
<dbReference type="PANTHER" id="PTHR34978:SF3">
    <property type="entry name" value="SLR0241 PROTEIN"/>
    <property type="match status" value="1"/>
</dbReference>
<evidence type="ECO:0000256" key="2">
    <source>
        <dbReference type="SAM" id="Phobius"/>
    </source>
</evidence>
<feature type="transmembrane region" description="Helical" evidence="2">
    <location>
        <begin position="357"/>
        <end position="375"/>
    </location>
</feature>
<evidence type="ECO:0000256" key="1">
    <source>
        <dbReference type="SAM" id="Coils"/>
    </source>
</evidence>
<accession>A0ABY8X8X8</accession>
<feature type="transmembrane region" description="Helical" evidence="2">
    <location>
        <begin position="47"/>
        <end position="64"/>
    </location>
</feature>
<evidence type="ECO:0000313" key="4">
    <source>
        <dbReference type="EMBL" id="WIV19660.1"/>
    </source>
</evidence>
<keyword evidence="2" id="KW-1133">Transmembrane helix</keyword>
<keyword evidence="2" id="KW-0812">Transmembrane</keyword>
<feature type="transmembrane region" description="Helical" evidence="2">
    <location>
        <begin position="14"/>
        <end position="35"/>
    </location>
</feature>
<feature type="transmembrane region" description="Helical" evidence="2">
    <location>
        <begin position="149"/>
        <end position="170"/>
    </location>
</feature>
<keyword evidence="2" id="KW-0472">Membrane</keyword>
<evidence type="ECO:0000259" key="3">
    <source>
        <dbReference type="Pfam" id="PF05569"/>
    </source>
</evidence>
<feature type="domain" description="Peptidase M56" evidence="3">
    <location>
        <begin position="18"/>
        <end position="349"/>
    </location>
</feature>
<proteinExistence type="predicted"/>
<keyword evidence="1" id="KW-0175">Coiled coil</keyword>
<keyword evidence="5" id="KW-1185">Reference proteome</keyword>
<protein>
    <submittedName>
        <fullName evidence="4">M56 family metallopeptidase</fullName>
    </submittedName>
</protein>
<dbReference type="PANTHER" id="PTHR34978">
    <property type="entry name" value="POSSIBLE SENSOR-TRANSDUCER PROTEIN BLAR"/>
    <property type="match status" value="1"/>
</dbReference>
<dbReference type="RefSeq" id="WP_285745921.1">
    <property type="nucleotide sequence ID" value="NZ_CP127162.1"/>
</dbReference>
<gene>
    <name evidence="4" type="ORF">QPK24_02640</name>
</gene>
<dbReference type="CDD" id="cd07341">
    <property type="entry name" value="M56_BlaR1_MecR1_like"/>
    <property type="match status" value="1"/>
</dbReference>
<dbReference type="EMBL" id="CP127162">
    <property type="protein sequence ID" value="WIV19660.1"/>
    <property type="molecule type" value="Genomic_DNA"/>
</dbReference>
<dbReference type="InterPro" id="IPR008756">
    <property type="entry name" value="Peptidase_M56"/>
</dbReference>
<feature type="transmembrane region" description="Helical" evidence="2">
    <location>
        <begin position="261"/>
        <end position="283"/>
    </location>
</feature>
<dbReference type="Pfam" id="PF05569">
    <property type="entry name" value="Peptidase_M56"/>
    <property type="match status" value="1"/>
</dbReference>
<organism evidence="4 5">
    <name type="scientific">Paenibacillus polygoni</name>
    <dbReference type="NCBI Taxonomy" id="3050112"/>
    <lineage>
        <taxon>Bacteria</taxon>
        <taxon>Bacillati</taxon>
        <taxon>Bacillota</taxon>
        <taxon>Bacilli</taxon>
        <taxon>Bacillales</taxon>
        <taxon>Paenibacillaceae</taxon>
        <taxon>Paenibacillus</taxon>
    </lineage>
</organism>
<name>A0ABY8X8X8_9BACL</name>
<feature type="coiled-coil region" evidence="1">
    <location>
        <begin position="377"/>
        <end position="404"/>
    </location>
</feature>
<evidence type="ECO:0000313" key="5">
    <source>
        <dbReference type="Proteomes" id="UP001236415"/>
    </source>
</evidence>